<sequence length="238" mass="25256">MSRITAESAARAAPDEPLEADSGHSVVRVGRVESTVVAVRDPASATTQHLRAVATRLMVGPRAQKARMFAVTSPDRGDGRSFAAANLAAIFAQAGRRTVLIDADFHSPQQHNLFLCEPGPGLAALIHGRADWQAMRSVDDVPGLSLIPAGEQAIADPMALTRENFGVLLERLRERVDQVVIDTPPGIAYADAQAIAAHAGATVMVVRRNATRLSAANSLTARMRAVGADVLGTIFNRR</sequence>
<dbReference type="InterPro" id="IPR033756">
    <property type="entry name" value="YlxH/NBP35"/>
</dbReference>
<proteinExistence type="predicted"/>
<dbReference type="EC" id="2.7.10.2" evidence="4"/>
<keyword evidence="4" id="KW-0808">Transferase</keyword>
<evidence type="ECO:0000256" key="2">
    <source>
        <dbReference type="ARBA" id="ARBA00022840"/>
    </source>
</evidence>
<dbReference type="InterPro" id="IPR005702">
    <property type="entry name" value="Wzc-like_C"/>
</dbReference>
<feature type="region of interest" description="Disordered" evidence="3">
    <location>
        <begin position="1"/>
        <end position="23"/>
    </location>
</feature>
<dbReference type="GO" id="GO:0004715">
    <property type="term" value="F:non-membrane spanning protein tyrosine kinase activity"/>
    <property type="evidence" value="ECO:0007669"/>
    <property type="project" value="UniProtKB-EC"/>
</dbReference>
<evidence type="ECO:0000313" key="5">
    <source>
        <dbReference type="Proteomes" id="UP001595462"/>
    </source>
</evidence>
<protein>
    <submittedName>
        <fullName evidence="4">CpsD/CapB family tyrosine-protein kinase</fullName>
        <ecNumber evidence="4">2.7.10.2</ecNumber>
    </submittedName>
</protein>
<dbReference type="RefSeq" id="WP_380690600.1">
    <property type="nucleotide sequence ID" value="NZ_JBHRSS010000006.1"/>
</dbReference>
<dbReference type="PANTHER" id="PTHR32309:SF13">
    <property type="entry name" value="FERRIC ENTEROBACTIN TRANSPORT PROTEIN FEPE"/>
    <property type="match status" value="1"/>
</dbReference>
<dbReference type="InterPro" id="IPR050445">
    <property type="entry name" value="Bact_polysacc_biosynth/exp"/>
</dbReference>
<keyword evidence="4" id="KW-0418">Kinase</keyword>
<dbReference type="SUPFAM" id="SSF52540">
    <property type="entry name" value="P-loop containing nucleoside triphosphate hydrolases"/>
    <property type="match status" value="1"/>
</dbReference>
<comment type="caution">
    <text evidence="4">The sequence shown here is derived from an EMBL/GenBank/DDBJ whole genome shotgun (WGS) entry which is preliminary data.</text>
</comment>
<evidence type="ECO:0000256" key="1">
    <source>
        <dbReference type="ARBA" id="ARBA00022741"/>
    </source>
</evidence>
<keyword evidence="1" id="KW-0547">Nucleotide-binding</keyword>
<keyword evidence="2" id="KW-0067">ATP-binding</keyword>
<accession>A0ABV7ET65</accession>
<dbReference type="Gene3D" id="3.40.50.300">
    <property type="entry name" value="P-loop containing nucleotide triphosphate hydrolases"/>
    <property type="match status" value="1"/>
</dbReference>
<keyword evidence="5" id="KW-1185">Reference proteome</keyword>
<evidence type="ECO:0000256" key="3">
    <source>
        <dbReference type="SAM" id="MobiDB-lite"/>
    </source>
</evidence>
<reference evidence="5" key="1">
    <citation type="journal article" date="2019" name="Int. J. Syst. Evol. Microbiol.">
        <title>The Global Catalogue of Microorganisms (GCM) 10K type strain sequencing project: providing services to taxonomists for standard genome sequencing and annotation.</title>
        <authorList>
            <consortium name="The Broad Institute Genomics Platform"/>
            <consortium name="The Broad Institute Genome Sequencing Center for Infectious Disease"/>
            <person name="Wu L."/>
            <person name="Ma J."/>
        </authorList>
    </citation>
    <scope>NUCLEOTIDE SEQUENCE [LARGE SCALE GENOMIC DNA]</scope>
    <source>
        <strain evidence="5">KCTC 52640</strain>
    </source>
</reference>
<dbReference type="CDD" id="cd05387">
    <property type="entry name" value="BY-kinase"/>
    <property type="match status" value="1"/>
</dbReference>
<dbReference type="Proteomes" id="UP001595462">
    <property type="component" value="Unassembled WGS sequence"/>
</dbReference>
<dbReference type="Pfam" id="PF10609">
    <property type="entry name" value="ParA"/>
    <property type="match status" value="1"/>
</dbReference>
<organism evidence="4 5">
    <name type="scientific">Salinisphaera aquimarina</name>
    <dbReference type="NCBI Taxonomy" id="2094031"/>
    <lineage>
        <taxon>Bacteria</taxon>
        <taxon>Pseudomonadati</taxon>
        <taxon>Pseudomonadota</taxon>
        <taxon>Gammaproteobacteria</taxon>
        <taxon>Salinisphaerales</taxon>
        <taxon>Salinisphaeraceae</taxon>
        <taxon>Salinisphaera</taxon>
    </lineage>
</organism>
<dbReference type="PANTHER" id="PTHR32309">
    <property type="entry name" value="TYROSINE-PROTEIN KINASE"/>
    <property type="match status" value="1"/>
</dbReference>
<gene>
    <name evidence="4" type="ORF">ACFOSU_14270</name>
</gene>
<dbReference type="EMBL" id="JBHRSS010000006">
    <property type="protein sequence ID" value="MFC3105043.1"/>
    <property type="molecule type" value="Genomic_DNA"/>
</dbReference>
<evidence type="ECO:0000313" key="4">
    <source>
        <dbReference type="EMBL" id="MFC3105043.1"/>
    </source>
</evidence>
<name>A0ABV7ET65_9GAMM</name>
<dbReference type="InterPro" id="IPR027417">
    <property type="entry name" value="P-loop_NTPase"/>
</dbReference>